<organism evidence="1 2">
    <name type="scientific">Parasponia andersonii</name>
    <name type="common">Sponia andersonii</name>
    <dbReference type="NCBI Taxonomy" id="3476"/>
    <lineage>
        <taxon>Eukaryota</taxon>
        <taxon>Viridiplantae</taxon>
        <taxon>Streptophyta</taxon>
        <taxon>Embryophyta</taxon>
        <taxon>Tracheophyta</taxon>
        <taxon>Spermatophyta</taxon>
        <taxon>Magnoliopsida</taxon>
        <taxon>eudicotyledons</taxon>
        <taxon>Gunneridae</taxon>
        <taxon>Pentapetalae</taxon>
        <taxon>rosids</taxon>
        <taxon>fabids</taxon>
        <taxon>Rosales</taxon>
        <taxon>Cannabaceae</taxon>
        <taxon>Parasponia</taxon>
    </lineage>
</organism>
<proteinExistence type="predicted"/>
<dbReference type="OrthoDB" id="1181706at2759"/>
<reference evidence="2" key="1">
    <citation type="submission" date="2016-06" db="EMBL/GenBank/DDBJ databases">
        <title>Parallel loss of symbiosis genes in relatives of nitrogen-fixing non-legume Parasponia.</title>
        <authorList>
            <person name="Van Velzen R."/>
            <person name="Holmer R."/>
            <person name="Bu F."/>
            <person name="Rutten L."/>
            <person name="Van Zeijl A."/>
            <person name="Liu W."/>
            <person name="Santuari L."/>
            <person name="Cao Q."/>
            <person name="Sharma T."/>
            <person name="Shen D."/>
            <person name="Roswanjaya Y."/>
            <person name="Wardhani T."/>
            <person name="Kalhor M.S."/>
            <person name="Jansen J."/>
            <person name="Van den Hoogen J."/>
            <person name="Gungor B."/>
            <person name="Hartog M."/>
            <person name="Hontelez J."/>
            <person name="Verver J."/>
            <person name="Yang W.-C."/>
            <person name="Schijlen E."/>
            <person name="Repin R."/>
            <person name="Schilthuizen M."/>
            <person name="Schranz E."/>
            <person name="Heidstra R."/>
            <person name="Miyata K."/>
            <person name="Fedorova E."/>
            <person name="Kohlen W."/>
            <person name="Bisseling T."/>
            <person name="Smit S."/>
            <person name="Geurts R."/>
        </authorList>
    </citation>
    <scope>NUCLEOTIDE SEQUENCE [LARGE SCALE GENOMIC DNA]</scope>
    <source>
        <strain evidence="2">cv. WU1-14</strain>
    </source>
</reference>
<dbReference type="AlphaFoldDB" id="A0A2P5AHN6"/>
<accession>A0A2P5AHN6</accession>
<evidence type="ECO:0000313" key="1">
    <source>
        <dbReference type="EMBL" id="PON36033.1"/>
    </source>
</evidence>
<gene>
    <name evidence="1" type="ORF">PanWU01x14_331340</name>
</gene>
<protein>
    <recommendedName>
        <fullName evidence="3">F-box associated domain-containing protein</fullName>
    </recommendedName>
</protein>
<dbReference type="Proteomes" id="UP000237105">
    <property type="component" value="Unassembled WGS sequence"/>
</dbReference>
<keyword evidence="2" id="KW-1185">Reference proteome</keyword>
<sequence>MSRHLLRSMIDREESLIKDQAHAIDPPNFKVAKHSPNTKGYCCLGLSNDHINFMAFDKELNLCIWVLTDTCEYWSLRSRLSNNFCGPLAFHPYLDVVFIGINSLRLGSLI</sequence>
<evidence type="ECO:0008006" key="3">
    <source>
        <dbReference type="Google" id="ProtNLM"/>
    </source>
</evidence>
<dbReference type="EMBL" id="JXTB01000586">
    <property type="protein sequence ID" value="PON36033.1"/>
    <property type="molecule type" value="Genomic_DNA"/>
</dbReference>
<name>A0A2P5AHN6_PARAD</name>
<comment type="caution">
    <text evidence="1">The sequence shown here is derived from an EMBL/GenBank/DDBJ whole genome shotgun (WGS) entry which is preliminary data.</text>
</comment>
<evidence type="ECO:0000313" key="2">
    <source>
        <dbReference type="Proteomes" id="UP000237105"/>
    </source>
</evidence>